<protein>
    <submittedName>
        <fullName evidence="3">Beta-lactamase/transpeptidase-like protein</fullName>
    </submittedName>
</protein>
<dbReference type="SUPFAM" id="SSF56601">
    <property type="entry name" value="beta-lactamase/transpeptidase-like"/>
    <property type="match status" value="1"/>
</dbReference>
<accession>A0ABQ8Q5J3</accession>
<proteinExistence type="inferred from homology"/>
<feature type="domain" description="Beta-lactamase-related" evidence="2">
    <location>
        <begin position="72"/>
        <end position="424"/>
    </location>
</feature>
<dbReference type="EMBL" id="MU790743">
    <property type="protein sequence ID" value="KAJ3993774.1"/>
    <property type="molecule type" value="Genomic_DNA"/>
</dbReference>
<gene>
    <name evidence="3" type="ORF">F5050DRAFT_1810208</name>
</gene>
<sequence>MVVLVHADHHGPPSFGHISHYQQSSTYPPITMIKTLVLLLLCCYVIATQNPFTIPPVLTLDDAHHVFLTPEIDSFIQGLLAEYNSPGLSVAIVRRNETYSTGWLTEFGSYGIAKADGSPVTPDSLFAIASNSKLFLSLSIGLLIENQTLFEETERELSWNSRAIDIFPQWGLMDKDMERMVDLQDMLSHRTGLPRHDQSGHPLEGGVPEMILNLRYLRPSAEVRETWQYNNLMYETLSYLPELLVGQVFESYVTENLFKPLNMSASTYSVAVAEDSGNMAHGHMRSMRDEITGVNGTLIPTVPYFSRPGNEKIWAGAGGVITSARDLSLWVAMLLGNGQHPFTNATIVPEKVVKHVAEGITVIDGTTPYPELSISVYGAGQERYTYRGHDLIEHGGSNPGFKTQVTRFPNDNLGIVVLSNDEEFGTEIHQIVIRRIADHVFGLDPIDWKSRMQAQKAKSVAENVAAALSRPEMPDPPTKPISSMQGTLFMHPSYGVLQPCHIGSDELRPSCSVECACIVGDITTQQIVKTPFTMNSTLEDTLNIPTLIIPFNGFFSTHIMLRHYSGNLFNGSILWSNRAIREQEGYHSGDSDNDGDIIIGFDNRFEVEWVHESDMSEEGLAFKGGFWGKGKKAKALTGTGKDSAEVWFSKVVHVQ</sequence>
<dbReference type="InterPro" id="IPR050491">
    <property type="entry name" value="AmpC-like"/>
</dbReference>
<dbReference type="InterPro" id="IPR012338">
    <property type="entry name" value="Beta-lactam/transpept-like"/>
</dbReference>
<dbReference type="PANTHER" id="PTHR46825">
    <property type="entry name" value="D-ALANYL-D-ALANINE-CARBOXYPEPTIDASE/ENDOPEPTIDASE AMPH"/>
    <property type="match status" value="1"/>
</dbReference>
<dbReference type="Gene3D" id="3.40.710.10">
    <property type="entry name" value="DD-peptidase/beta-lactamase superfamily"/>
    <property type="match status" value="1"/>
</dbReference>
<dbReference type="InterPro" id="IPR001466">
    <property type="entry name" value="Beta-lactam-related"/>
</dbReference>
<evidence type="ECO:0000313" key="3">
    <source>
        <dbReference type="EMBL" id="KAJ3993774.1"/>
    </source>
</evidence>
<organism evidence="3 4">
    <name type="scientific">Lentinula boryana</name>
    <dbReference type="NCBI Taxonomy" id="40481"/>
    <lineage>
        <taxon>Eukaryota</taxon>
        <taxon>Fungi</taxon>
        <taxon>Dikarya</taxon>
        <taxon>Basidiomycota</taxon>
        <taxon>Agaricomycotina</taxon>
        <taxon>Agaricomycetes</taxon>
        <taxon>Agaricomycetidae</taxon>
        <taxon>Agaricales</taxon>
        <taxon>Marasmiineae</taxon>
        <taxon>Omphalotaceae</taxon>
        <taxon>Lentinula</taxon>
    </lineage>
</organism>
<comment type="similarity">
    <text evidence="1">Belongs to the peptidase S12 family.</text>
</comment>
<evidence type="ECO:0000259" key="2">
    <source>
        <dbReference type="Pfam" id="PF00144"/>
    </source>
</evidence>
<keyword evidence="4" id="KW-1185">Reference proteome</keyword>
<evidence type="ECO:0000256" key="1">
    <source>
        <dbReference type="ARBA" id="ARBA00038215"/>
    </source>
</evidence>
<dbReference type="PANTHER" id="PTHR46825:SF15">
    <property type="entry name" value="BETA-LACTAMASE-RELATED DOMAIN-CONTAINING PROTEIN"/>
    <property type="match status" value="1"/>
</dbReference>
<dbReference type="Proteomes" id="UP001163828">
    <property type="component" value="Unassembled WGS sequence"/>
</dbReference>
<reference evidence="3" key="1">
    <citation type="submission" date="2022-08" db="EMBL/GenBank/DDBJ databases">
        <authorList>
            <consortium name="DOE Joint Genome Institute"/>
            <person name="Min B."/>
            <person name="Riley R."/>
            <person name="Sierra-Patev S."/>
            <person name="Naranjo-Ortiz M."/>
            <person name="Looney B."/>
            <person name="Konkel Z."/>
            <person name="Slot J.C."/>
            <person name="Sakamoto Y."/>
            <person name="Steenwyk J.L."/>
            <person name="Rokas A."/>
            <person name="Carro J."/>
            <person name="Camarero S."/>
            <person name="Ferreira P."/>
            <person name="Molpeceres G."/>
            <person name="Ruiz-Duenas F.J."/>
            <person name="Serrano A."/>
            <person name="Henrissat B."/>
            <person name="Drula E."/>
            <person name="Hughes K.W."/>
            <person name="Mata J.L."/>
            <person name="Ishikawa N.K."/>
            <person name="Vargas-Isla R."/>
            <person name="Ushijima S."/>
            <person name="Smith C.A."/>
            <person name="Ahrendt S."/>
            <person name="Andreopoulos W."/>
            <person name="He G."/>
            <person name="Labutti K."/>
            <person name="Lipzen A."/>
            <person name="Ng V."/>
            <person name="Sandor L."/>
            <person name="Barry K."/>
            <person name="Martinez A.T."/>
            <person name="Xiao Y."/>
            <person name="Gibbons J.G."/>
            <person name="Terashima K."/>
            <person name="Hibbett D.S."/>
            <person name="Grigoriev I.V."/>
        </authorList>
    </citation>
    <scope>NUCLEOTIDE SEQUENCE</scope>
    <source>
        <strain evidence="3">TFB10827</strain>
    </source>
</reference>
<comment type="caution">
    <text evidence="3">The sequence shown here is derived from an EMBL/GenBank/DDBJ whole genome shotgun (WGS) entry which is preliminary data.</text>
</comment>
<name>A0ABQ8Q5J3_9AGAR</name>
<evidence type="ECO:0000313" key="4">
    <source>
        <dbReference type="Proteomes" id="UP001163828"/>
    </source>
</evidence>
<dbReference type="Pfam" id="PF00144">
    <property type="entry name" value="Beta-lactamase"/>
    <property type="match status" value="1"/>
</dbReference>